<keyword evidence="1" id="KW-0472">Membrane</keyword>
<protein>
    <submittedName>
        <fullName evidence="2">Uncharacterized protein</fullName>
    </submittedName>
</protein>
<evidence type="ECO:0000313" key="3">
    <source>
        <dbReference type="Proteomes" id="UP000315017"/>
    </source>
</evidence>
<keyword evidence="1" id="KW-0812">Transmembrane</keyword>
<sequence>MHPYPDSRKSRPFAPWKPFWFFLRILGYFAAILGVSVACLWFCEILFGMVGIIAVICYPLLIVGFVGVSFGAFAGIISLWIGACTRCPKCGSIFAGRYFATECSNCHISLQELESMPNIDSRTTNR</sequence>
<name>A0A517YBG0_9BACT</name>
<keyword evidence="3" id="KW-1185">Reference proteome</keyword>
<gene>
    <name evidence="2" type="ORF">ETAA8_26660</name>
</gene>
<proteinExistence type="predicted"/>
<feature type="transmembrane region" description="Helical" evidence="1">
    <location>
        <begin position="20"/>
        <end position="43"/>
    </location>
</feature>
<feature type="transmembrane region" description="Helical" evidence="1">
    <location>
        <begin position="50"/>
        <end position="83"/>
    </location>
</feature>
<evidence type="ECO:0000313" key="2">
    <source>
        <dbReference type="EMBL" id="QDU27578.1"/>
    </source>
</evidence>
<dbReference type="Proteomes" id="UP000315017">
    <property type="component" value="Chromosome"/>
</dbReference>
<evidence type="ECO:0000256" key="1">
    <source>
        <dbReference type="SAM" id="Phobius"/>
    </source>
</evidence>
<keyword evidence="1" id="KW-1133">Transmembrane helix</keyword>
<accession>A0A517YBG0</accession>
<dbReference type="AlphaFoldDB" id="A0A517YBG0"/>
<reference evidence="2 3" key="1">
    <citation type="submission" date="2019-02" db="EMBL/GenBank/DDBJ databases">
        <title>Deep-cultivation of Planctomycetes and their phenomic and genomic characterization uncovers novel biology.</title>
        <authorList>
            <person name="Wiegand S."/>
            <person name="Jogler M."/>
            <person name="Boedeker C."/>
            <person name="Pinto D."/>
            <person name="Vollmers J."/>
            <person name="Rivas-Marin E."/>
            <person name="Kohn T."/>
            <person name="Peeters S.H."/>
            <person name="Heuer A."/>
            <person name="Rast P."/>
            <person name="Oberbeckmann S."/>
            <person name="Bunk B."/>
            <person name="Jeske O."/>
            <person name="Meyerdierks A."/>
            <person name="Storesund J.E."/>
            <person name="Kallscheuer N."/>
            <person name="Luecker S."/>
            <person name="Lage O.M."/>
            <person name="Pohl T."/>
            <person name="Merkel B.J."/>
            <person name="Hornburger P."/>
            <person name="Mueller R.-W."/>
            <person name="Bruemmer F."/>
            <person name="Labrenz M."/>
            <person name="Spormann A.M."/>
            <person name="Op den Camp H."/>
            <person name="Overmann J."/>
            <person name="Amann R."/>
            <person name="Jetten M.S.M."/>
            <person name="Mascher T."/>
            <person name="Medema M.H."/>
            <person name="Devos D.P."/>
            <person name="Kaster A.-K."/>
            <person name="Ovreas L."/>
            <person name="Rohde M."/>
            <person name="Galperin M.Y."/>
            <person name="Jogler C."/>
        </authorList>
    </citation>
    <scope>NUCLEOTIDE SEQUENCE [LARGE SCALE GENOMIC DNA]</scope>
    <source>
        <strain evidence="2 3">ETA_A8</strain>
    </source>
</reference>
<dbReference type="KEGG" id="aagg:ETAA8_26660"/>
<dbReference type="EMBL" id="CP036274">
    <property type="protein sequence ID" value="QDU27578.1"/>
    <property type="molecule type" value="Genomic_DNA"/>
</dbReference>
<organism evidence="2 3">
    <name type="scientific">Anatilimnocola aggregata</name>
    <dbReference type="NCBI Taxonomy" id="2528021"/>
    <lineage>
        <taxon>Bacteria</taxon>
        <taxon>Pseudomonadati</taxon>
        <taxon>Planctomycetota</taxon>
        <taxon>Planctomycetia</taxon>
        <taxon>Pirellulales</taxon>
        <taxon>Pirellulaceae</taxon>
        <taxon>Anatilimnocola</taxon>
    </lineage>
</organism>